<evidence type="ECO:0000259" key="3">
    <source>
        <dbReference type="PROSITE" id="PS50110"/>
    </source>
</evidence>
<feature type="modified residue" description="4-aspartylphosphate" evidence="2">
    <location>
        <position position="53"/>
    </location>
</feature>
<dbReference type="Pfam" id="PF00072">
    <property type="entry name" value="Response_reg"/>
    <property type="match status" value="1"/>
</dbReference>
<dbReference type="InterPro" id="IPR011006">
    <property type="entry name" value="CheY-like_superfamily"/>
</dbReference>
<dbReference type="GO" id="GO:0000160">
    <property type="term" value="P:phosphorelay signal transduction system"/>
    <property type="evidence" value="ECO:0007669"/>
    <property type="project" value="InterPro"/>
</dbReference>
<dbReference type="PANTHER" id="PTHR44591">
    <property type="entry name" value="STRESS RESPONSE REGULATOR PROTEIN 1"/>
    <property type="match status" value="1"/>
</dbReference>
<dbReference type="RefSeq" id="WP_081169349.1">
    <property type="nucleotide sequence ID" value="NZ_LWBP01000208.1"/>
</dbReference>
<dbReference type="PROSITE" id="PS50110">
    <property type="entry name" value="RESPONSE_REGULATORY"/>
    <property type="match status" value="1"/>
</dbReference>
<evidence type="ECO:0000256" key="1">
    <source>
        <dbReference type="ARBA" id="ARBA00022553"/>
    </source>
</evidence>
<dbReference type="Gene3D" id="3.40.50.2300">
    <property type="match status" value="1"/>
</dbReference>
<dbReference type="AlphaFoldDB" id="A0A1V9F839"/>
<dbReference type="SUPFAM" id="SSF52172">
    <property type="entry name" value="CheY-like"/>
    <property type="match status" value="1"/>
</dbReference>
<keyword evidence="5" id="KW-1185">Reference proteome</keyword>
<dbReference type="SMART" id="SM00448">
    <property type="entry name" value="REC"/>
    <property type="match status" value="1"/>
</dbReference>
<dbReference type="PANTHER" id="PTHR44591:SF25">
    <property type="entry name" value="CHEMOTAXIS TWO-COMPONENT RESPONSE REGULATOR"/>
    <property type="match status" value="1"/>
</dbReference>
<dbReference type="EMBL" id="LWBP01000208">
    <property type="protein sequence ID" value="OQP54407.1"/>
    <property type="molecule type" value="Genomic_DNA"/>
</dbReference>
<evidence type="ECO:0000256" key="2">
    <source>
        <dbReference type="PROSITE-ProRule" id="PRU00169"/>
    </source>
</evidence>
<name>A0A1V9F839_9BACT</name>
<evidence type="ECO:0000313" key="4">
    <source>
        <dbReference type="EMBL" id="OQP54407.1"/>
    </source>
</evidence>
<sequence>MNKTILVVDDSDFVVQMLRFTLEQEGYTTLAGIDGEDALKHFDGQHIDMVITDLNMPKLDGLGLINSIRLNAGYQHIPIVLFDSYHLNDADYLKSTGANALMSKDMMGEQLIPTVKQWIG</sequence>
<dbReference type="STRING" id="550983.A4R26_28015"/>
<dbReference type="InterPro" id="IPR050595">
    <property type="entry name" value="Bact_response_regulator"/>
</dbReference>
<evidence type="ECO:0000313" key="5">
    <source>
        <dbReference type="Proteomes" id="UP000192276"/>
    </source>
</evidence>
<dbReference type="Proteomes" id="UP000192276">
    <property type="component" value="Unassembled WGS sequence"/>
</dbReference>
<proteinExistence type="predicted"/>
<protein>
    <recommendedName>
        <fullName evidence="3">Response regulatory domain-containing protein</fullName>
    </recommendedName>
</protein>
<comment type="caution">
    <text evidence="4">The sequence shown here is derived from an EMBL/GenBank/DDBJ whole genome shotgun (WGS) entry which is preliminary data.</text>
</comment>
<feature type="domain" description="Response regulatory" evidence="3">
    <location>
        <begin position="4"/>
        <end position="119"/>
    </location>
</feature>
<dbReference type="OrthoDB" id="9789181at2"/>
<dbReference type="InterPro" id="IPR001789">
    <property type="entry name" value="Sig_transdc_resp-reg_receiver"/>
</dbReference>
<keyword evidence="1 2" id="KW-0597">Phosphoprotein</keyword>
<accession>A0A1V9F839</accession>
<organism evidence="4 5">
    <name type="scientific">Niastella populi</name>
    <dbReference type="NCBI Taxonomy" id="550983"/>
    <lineage>
        <taxon>Bacteria</taxon>
        <taxon>Pseudomonadati</taxon>
        <taxon>Bacteroidota</taxon>
        <taxon>Chitinophagia</taxon>
        <taxon>Chitinophagales</taxon>
        <taxon>Chitinophagaceae</taxon>
        <taxon>Niastella</taxon>
    </lineage>
</organism>
<gene>
    <name evidence="4" type="ORF">A4R26_28015</name>
</gene>
<reference evidence="5" key="1">
    <citation type="submission" date="2016-04" db="EMBL/GenBank/DDBJ databases">
        <authorList>
            <person name="Chen L."/>
            <person name="Zhuang W."/>
            <person name="Wang G."/>
        </authorList>
    </citation>
    <scope>NUCLEOTIDE SEQUENCE [LARGE SCALE GENOMIC DNA]</scope>
    <source>
        <strain evidence="5">208</strain>
    </source>
</reference>